<organism evidence="2">
    <name type="scientific">marine sediment metagenome</name>
    <dbReference type="NCBI Taxonomy" id="412755"/>
    <lineage>
        <taxon>unclassified sequences</taxon>
        <taxon>metagenomes</taxon>
        <taxon>ecological metagenomes</taxon>
    </lineage>
</organism>
<dbReference type="EMBL" id="BARW01037526">
    <property type="protein sequence ID" value="GAJ24853.1"/>
    <property type="molecule type" value="Genomic_DNA"/>
</dbReference>
<dbReference type="InterPro" id="IPR043519">
    <property type="entry name" value="NT_sf"/>
</dbReference>
<dbReference type="NCBIfam" id="NF047752">
    <property type="entry name" value="MntA_antitoxin"/>
    <property type="match status" value="1"/>
</dbReference>
<proteinExistence type="predicted"/>
<comment type="caution">
    <text evidence="2">The sequence shown here is derived from an EMBL/GenBank/DDBJ whole genome shotgun (WGS) entry which is preliminary data.</text>
</comment>
<dbReference type="PANTHER" id="PTHR43852">
    <property type="entry name" value="NUCLEOTIDYLTRANSFERASE"/>
    <property type="match status" value="1"/>
</dbReference>
<reference evidence="2" key="1">
    <citation type="journal article" date="2014" name="Front. Microbiol.">
        <title>High frequency of phylogenetically diverse reductive dehalogenase-homologous genes in deep subseafloor sedimentary metagenomes.</title>
        <authorList>
            <person name="Kawai M."/>
            <person name="Futagami T."/>
            <person name="Toyoda A."/>
            <person name="Takaki Y."/>
            <person name="Nishi S."/>
            <person name="Hori S."/>
            <person name="Arai W."/>
            <person name="Tsubouchi T."/>
            <person name="Morono Y."/>
            <person name="Uchiyama I."/>
            <person name="Ito T."/>
            <person name="Fujiyama A."/>
            <person name="Inagaki F."/>
            <person name="Takami H."/>
        </authorList>
    </citation>
    <scope>NUCLEOTIDE SEQUENCE</scope>
    <source>
        <strain evidence="2">Expedition CK06-06</strain>
    </source>
</reference>
<dbReference type="PANTHER" id="PTHR43852:SF3">
    <property type="entry name" value="NUCLEOTIDYLTRANSFERASE"/>
    <property type="match status" value="1"/>
</dbReference>
<feature type="domain" description="Polymerase beta nucleotidyltransferase" evidence="1">
    <location>
        <begin position="3"/>
        <end position="95"/>
    </location>
</feature>
<gene>
    <name evidence="2" type="ORF">S12H4_57913</name>
</gene>
<accession>X1V4Y7</accession>
<dbReference type="InterPro" id="IPR041633">
    <property type="entry name" value="Polbeta"/>
</dbReference>
<evidence type="ECO:0000313" key="2">
    <source>
        <dbReference type="EMBL" id="GAJ24853.1"/>
    </source>
</evidence>
<name>X1V4Y7_9ZZZZ</name>
<dbReference type="SUPFAM" id="SSF81301">
    <property type="entry name" value="Nucleotidyltransferase"/>
    <property type="match status" value="1"/>
</dbReference>
<sequence length="135" mass="15951">MNLDNIFQHFPITAVYLFGSRGREEEDTKSDYDFAILLNEGITPLEYVNIKFSLLKELIRYLKEPVDVIIINHRDVPLSLKFRIIKEGKVIYEKDGLTRSRFEENVLSLYLDRKYYYQRHITEVIKNIASGGLFD</sequence>
<dbReference type="CDD" id="cd05403">
    <property type="entry name" value="NT_KNTase_like"/>
    <property type="match status" value="1"/>
</dbReference>
<evidence type="ECO:0000259" key="1">
    <source>
        <dbReference type="Pfam" id="PF18765"/>
    </source>
</evidence>
<protein>
    <recommendedName>
        <fullName evidence="1">Polymerase beta nucleotidyltransferase domain-containing protein</fullName>
    </recommendedName>
</protein>
<dbReference type="AlphaFoldDB" id="X1V4Y7"/>
<dbReference type="InterPro" id="IPR052930">
    <property type="entry name" value="TA_antitoxin_MntA"/>
</dbReference>
<dbReference type="Gene3D" id="3.30.460.10">
    <property type="entry name" value="Beta Polymerase, domain 2"/>
    <property type="match status" value="1"/>
</dbReference>
<dbReference type="Pfam" id="PF18765">
    <property type="entry name" value="Polbeta"/>
    <property type="match status" value="1"/>
</dbReference>